<protein>
    <submittedName>
        <fullName evidence="1">Uncharacterized protein</fullName>
    </submittedName>
</protein>
<evidence type="ECO:0000313" key="1">
    <source>
        <dbReference type="EMBL" id="KAL0058719.1"/>
    </source>
</evidence>
<sequence>MEGLDVVEAQFRRSLDDGEIEHHRVGKTVDGYKAMELSNRYVTWKDSTSGAEEVELGDDVDPRGFLSKLMGEKYVRTEENVVVYYELVQDGDDNAERYIECSPKRFKKGDIVEAQFSLSCVSLGQRNGNKWRMVGILRSLTLLDGKFTEDAIKAEKESLKGQADERGGLKKGSRMGISAPSLKRRVGHARYSNSMTGTGDVEGTATTGGGDVIFAEAKEKVD</sequence>
<gene>
    <name evidence="1" type="ORF">AAF712_014602</name>
</gene>
<dbReference type="EMBL" id="JBBXMP010000282">
    <property type="protein sequence ID" value="KAL0058719.1"/>
    <property type="molecule type" value="Genomic_DNA"/>
</dbReference>
<organism evidence="1 2">
    <name type="scientific">Marasmius tenuissimus</name>
    <dbReference type="NCBI Taxonomy" id="585030"/>
    <lineage>
        <taxon>Eukaryota</taxon>
        <taxon>Fungi</taxon>
        <taxon>Dikarya</taxon>
        <taxon>Basidiomycota</taxon>
        <taxon>Agaricomycotina</taxon>
        <taxon>Agaricomycetes</taxon>
        <taxon>Agaricomycetidae</taxon>
        <taxon>Agaricales</taxon>
        <taxon>Marasmiineae</taxon>
        <taxon>Marasmiaceae</taxon>
        <taxon>Marasmius</taxon>
    </lineage>
</organism>
<evidence type="ECO:0000313" key="2">
    <source>
        <dbReference type="Proteomes" id="UP001437256"/>
    </source>
</evidence>
<keyword evidence="2" id="KW-1185">Reference proteome</keyword>
<name>A0ABR2ZCL1_9AGAR</name>
<reference evidence="1 2" key="1">
    <citation type="submission" date="2024-05" db="EMBL/GenBank/DDBJ databases">
        <title>A draft genome resource for the thread blight pathogen Marasmius tenuissimus strain MS-2.</title>
        <authorList>
            <person name="Yulfo-Soto G.E."/>
            <person name="Baruah I.K."/>
            <person name="Amoako-Attah I."/>
            <person name="Bukari Y."/>
            <person name="Meinhardt L.W."/>
            <person name="Bailey B.A."/>
            <person name="Cohen S.P."/>
        </authorList>
    </citation>
    <scope>NUCLEOTIDE SEQUENCE [LARGE SCALE GENOMIC DNA]</scope>
    <source>
        <strain evidence="1 2">MS-2</strain>
    </source>
</reference>
<proteinExistence type="predicted"/>
<dbReference type="Proteomes" id="UP001437256">
    <property type="component" value="Unassembled WGS sequence"/>
</dbReference>
<accession>A0ABR2ZCL1</accession>
<comment type="caution">
    <text evidence="1">The sequence shown here is derived from an EMBL/GenBank/DDBJ whole genome shotgun (WGS) entry which is preliminary data.</text>
</comment>